<keyword evidence="2" id="KW-1185">Reference proteome</keyword>
<dbReference type="Proteomes" id="UP000069272">
    <property type="component" value="Chromosome 3R"/>
</dbReference>
<reference evidence="1" key="2">
    <citation type="submission" date="2022-08" db="UniProtKB">
        <authorList>
            <consortium name="EnsemblMetazoa"/>
        </authorList>
    </citation>
    <scope>IDENTIFICATION</scope>
    <source>
        <strain evidence="1">STECLA/ALBI9_A</strain>
    </source>
</reference>
<sequence length="51" mass="6053">MFCARKVECSVKTWIISIARTYRLPSLSPRRILIYFNIILKFSRDVTSDPF</sequence>
<dbReference type="EnsemblMetazoa" id="AALB014716-RA">
    <property type="protein sequence ID" value="AALB014716-PA"/>
    <property type="gene ID" value="AALB014716"/>
</dbReference>
<dbReference type="AlphaFoldDB" id="A0A182FYN0"/>
<evidence type="ECO:0000313" key="1">
    <source>
        <dbReference type="EnsemblMetazoa" id="AALB014716-PA"/>
    </source>
</evidence>
<proteinExistence type="predicted"/>
<protein>
    <submittedName>
        <fullName evidence="1">Uncharacterized protein</fullName>
    </submittedName>
</protein>
<accession>A0A182FYN0</accession>
<name>A0A182FYN0_ANOAL</name>
<dbReference type="VEuPathDB" id="VectorBase:AALB014716"/>
<organism evidence="1 2">
    <name type="scientific">Anopheles albimanus</name>
    <name type="common">New world malaria mosquito</name>
    <dbReference type="NCBI Taxonomy" id="7167"/>
    <lineage>
        <taxon>Eukaryota</taxon>
        <taxon>Metazoa</taxon>
        <taxon>Ecdysozoa</taxon>
        <taxon>Arthropoda</taxon>
        <taxon>Hexapoda</taxon>
        <taxon>Insecta</taxon>
        <taxon>Pterygota</taxon>
        <taxon>Neoptera</taxon>
        <taxon>Endopterygota</taxon>
        <taxon>Diptera</taxon>
        <taxon>Nematocera</taxon>
        <taxon>Culicoidea</taxon>
        <taxon>Culicidae</taxon>
        <taxon>Anophelinae</taxon>
        <taxon>Anopheles</taxon>
    </lineage>
</organism>
<evidence type="ECO:0000313" key="2">
    <source>
        <dbReference type="Proteomes" id="UP000069272"/>
    </source>
</evidence>
<reference evidence="1 2" key="1">
    <citation type="journal article" date="2017" name="G3 (Bethesda)">
        <title>The Physical Genome Mapping of Anopheles albimanus Corrected Scaffold Misassemblies and Identified Interarm Rearrangements in Genus Anopheles.</title>
        <authorList>
            <person name="Artemov G.N."/>
            <person name="Peery A.N."/>
            <person name="Jiang X."/>
            <person name="Tu Z."/>
            <person name="Stegniy V.N."/>
            <person name="Sharakhova M.V."/>
            <person name="Sharakhov I.V."/>
        </authorList>
    </citation>
    <scope>NUCLEOTIDE SEQUENCE [LARGE SCALE GENOMIC DNA]</scope>
    <source>
        <strain evidence="1 2">ALBI9_A</strain>
    </source>
</reference>